<reference evidence="9" key="1">
    <citation type="submission" date="2021-03" db="EMBL/GenBank/DDBJ databases">
        <authorList>
            <person name="Tagirdzhanova G."/>
        </authorList>
    </citation>
    <scope>NUCLEOTIDE SEQUENCE</scope>
</reference>
<name>A0A8H3I5Z6_9LECA</name>
<evidence type="ECO:0000313" key="9">
    <source>
        <dbReference type="EMBL" id="CAF9906053.1"/>
    </source>
</evidence>
<dbReference type="AlphaFoldDB" id="A0A8H3I5Z6"/>
<evidence type="ECO:0000256" key="6">
    <source>
        <dbReference type="SAM" id="MobiDB-lite"/>
    </source>
</evidence>
<dbReference type="Proteomes" id="UP000664203">
    <property type="component" value="Unassembled WGS sequence"/>
</dbReference>
<evidence type="ECO:0000256" key="1">
    <source>
        <dbReference type="ARBA" id="ARBA00004141"/>
    </source>
</evidence>
<dbReference type="InterPro" id="IPR049326">
    <property type="entry name" value="Rhodopsin_dom_fungi"/>
</dbReference>
<evidence type="ECO:0000256" key="3">
    <source>
        <dbReference type="ARBA" id="ARBA00022989"/>
    </source>
</evidence>
<keyword evidence="3 7" id="KW-1133">Transmembrane helix</keyword>
<feature type="transmembrane region" description="Helical" evidence="7">
    <location>
        <begin position="104"/>
        <end position="121"/>
    </location>
</feature>
<evidence type="ECO:0000256" key="7">
    <source>
        <dbReference type="SAM" id="Phobius"/>
    </source>
</evidence>
<feature type="domain" description="Rhodopsin" evidence="8">
    <location>
        <begin position="4"/>
        <end position="154"/>
    </location>
</feature>
<accession>A0A8H3I5Z6</accession>
<comment type="similarity">
    <text evidence="5">Belongs to the SAT4 family.</text>
</comment>
<feature type="transmembrane region" description="Helical" evidence="7">
    <location>
        <begin position="38"/>
        <end position="60"/>
    </location>
</feature>
<keyword evidence="4 7" id="KW-0472">Membrane</keyword>
<dbReference type="InterPro" id="IPR052337">
    <property type="entry name" value="SAT4-like"/>
</dbReference>
<organism evidence="9 10">
    <name type="scientific">Alectoria fallacina</name>
    <dbReference type="NCBI Taxonomy" id="1903189"/>
    <lineage>
        <taxon>Eukaryota</taxon>
        <taxon>Fungi</taxon>
        <taxon>Dikarya</taxon>
        <taxon>Ascomycota</taxon>
        <taxon>Pezizomycotina</taxon>
        <taxon>Lecanoromycetes</taxon>
        <taxon>OSLEUM clade</taxon>
        <taxon>Lecanoromycetidae</taxon>
        <taxon>Lecanorales</taxon>
        <taxon>Lecanorineae</taxon>
        <taxon>Parmeliaceae</taxon>
        <taxon>Alectoria</taxon>
    </lineage>
</organism>
<protein>
    <recommendedName>
        <fullName evidence="8">Rhodopsin domain-containing protein</fullName>
    </recommendedName>
</protein>
<sequence>MGSILCAVILWQQCQPPQFLWDPAIKGKCLDPSGPINFFTFVGGFSAFTDIYLALYPSTVLYKLQISAKKKVGLSAVLSLGLIAAVFAIYKSVELQGLYDHVDYTYSTVDFIHLGLVRYFFVKRRLQSRSLTRLSMESSFIIIAADLPTLRPIFQVVFDRSAISQGGSDNQRRSRYRLTSMSERLTNGKKAPREQYPTDTIDLVGPQSEERILPPNRIRKTLEVNVNRQDEEHASGSLGGPTYNFGEV</sequence>
<evidence type="ECO:0000256" key="2">
    <source>
        <dbReference type="ARBA" id="ARBA00022692"/>
    </source>
</evidence>
<dbReference type="OrthoDB" id="5331848at2759"/>
<keyword evidence="2 7" id="KW-0812">Transmembrane</keyword>
<keyword evidence="10" id="KW-1185">Reference proteome</keyword>
<evidence type="ECO:0000259" key="8">
    <source>
        <dbReference type="Pfam" id="PF20684"/>
    </source>
</evidence>
<feature type="transmembrane region" description="Helical" evidence="7">
    <location>
        <begin position="72"/>
        <end position="92"/>
    </location>
</feature>
<evidence type="ECO:0000313" key="10">
    <source>
        <dbReference type="Proteomes" id="UP000664203"/>
    </source>
</evidence>
<evidence type="ECO:0000256" key="5">
    <source>
        <dbReference type="ARBA" id="ARBA00038359"/>
    </source>
</evidence>
<feature type="region of interest" description="Disordered" evidence="6">
    <location>
        <begin position="227"/>
        <end position="248"/>
    </location>
</feature>
<dbReference type="PANTHER" id="PTHR33048:SF47">
    <property type="entry name" value="INTEGRAL MEMBRANE PROTEIN-RELATED"/>
    <property type="match status" value="1"/>
</dbReference>
<dbReference type="PANTHER" id="PTHR33048">
    <property type="entry name" value="PTH11-LIKE INTEGRAL MEMBRANE PROTEIN (AFU_ORTHOLOGUE AFUA_5G11245)"/>
    <property type="match status" value="1"/>
</dbReference>
<comment type="subcellular location">
    <subcellularLocation>
        <location evidence="1">Membrane</location>
        <topology evidence="1">Multi-pass membrane protein</topology>
    </subcellularLocation>
</comment>
<evidence type="ECO:0000256" key="4">
    <source>
        <dbReference type="ARBA" id="ARBA00023136"/>
    </source>
</evidence>
<dbReference type="EMBL" id="CAJPDR010000015">
    <property type="protein sequence ID" value="CAF9906053.1"/>
    <property type="molecule type" value="Genomic_DNA"/>
</dbReference>
<dbReference type="GO" id="GO:0016020">
    <property type="term" value="C:membrane"/>
    <property type="evidence" value="ECO:0007669"/>
    <property type="project" value="UniProtKB-SubCell"/>
</dbReference>
<comment type="caution">
    <text evidence="9">The sequence shown here is derived from an EMBL/GenBank/DDBJ whole genome shotgun (WGS) entry which is preliminary data.</text>
</comment>
<proteinExistence type="inferred from homology"/>
<gene>
    <name evidence="9" type="ORF">ALECFALPRED_001953</name>
</gene>
<dbReference type="Pfam" id="PF20684">
    <property type="entry name" value="Fung_rhodopsin"/>
    <property type="match status" value="1"/>
</dbReference>